<dbReference type="CDD" id="cd16282">
    <property type="entry name" value="metallo-hydrolase-like_MBL-fold"/>
    <property type="match status" value="1"/>
</dbReference>
<dbReference type="Proteomes" id="UP000235005">
    <property type="component" value="Unassembled WGS sequence"/>
</dbReference>
<dbReference type="InterPro" id="IPR050855">
    <property type="entry name" value="NDM-1-like"/>
</dbReference>
<dbReference type="EMBL" id="PKUS01000007">
    <property type="protein sequence ID" value="PLW69398.1"/>
    <property type="molecule type" value="Genomic_DNA"/>
</dbReference>
<dbReference type="Gene3D" id="3.60.15.10">
    <property type="entry name" value="Ribonuclease Z/Hydroxyacylglutathione hydrolase-like"/>
    <property type="match status" value="1"/>
</dbReference>
<dbReference type="AlphaFoldDB" id="A0A2N5X4H9"/>
<reference evidence="3 4" key="1">
    <citation type="submission" date="2018-01" db="EMBL/GenBank/DDBJ databases">
        <title>The draft genome sequence of Halioglobus lutimaris HF004.</title>
        <authorList>
            <person name="Du Z.-J."/>
            <person name="Shi M.-J."/>
        </authorList>
    </citation>
    <scope>NUCLEOTIDE SEQUENCE [LARGE SCALE GENOMIC DNA]</scope>
    <source>
        <strain evidence="3 4">HF004</strain>
    </source>
</reference>
<proteinExistence type="inferred from homology"/>
<dbReference type="PANTHER" id="PTHR42951">
    <property type="entry name" value="METALLO-BETA-LACTAMASE DOMAIN-CONTAINING"/>
    <property type="match status" value="1"/>
</dbReference>
<dbReference type="OrthoDB" id="9769598at2"/>
<dbReference type="InterPro" id="IPR036866">
    <property type="entry name" value="RibonucZ/Hydroxyglut_hydro"/>
</dbReference>
<feature type="domain" description="Metallo-beta-lactamase" evidence="2">
    <location>
        <begin position="24"/>
        <end position="223"/>
    </location>
</feature>
<comment type="caution">
    <text evidence="3">The sequence shown here is derived from an EMBL/GenBank/DDBJ whole genome shotgun (WGS) entry which is preliminary data.</text>
</comment>
<dbReference type="GO" id="GO:0017001">
    <property type="term" value="P:antibiotic catabolic process"/>
    <property type="evidence" value="ECO:0007669"/>
    <property type="project" value="UniProtKB-ARBA"/>
</dbReference>
<gene>
    <name evidence="3" type="ORF">C0039_07660</name>
</gene>
<dbReference type="PANTHER" id="PTHR42951:SF4">
    <property type="entry name" value="ACYL-COENZYME A THIOESTERASE MBLAC2"/>
    <property type="match status" value="1"/>
</dbReference>
<name>A0A2N5X4H9_9GAMM</name>
<evidence type="ECO:0000313" key="4">
    <source>
        <dbReference type="Proteomes" id="UP000235005"/>
    </source>
</evidence>
<dbReference type="SMART" id="SM00849">
    <property type="entry name" value="Lactamase_B"/>
    <property type="match status" value="1"/>
</dbReference>
<dbReference type="Pfam" id="PF00753">
    <property type="entry name" value="Lactamase_B"/>
    <property type="match status" value="1"/>
</dbReference>
<dbReference type="InterPro" id="IPR001279">
    <property type="entry name" value="Metallo-B-lactamas"/>
</dbReference>
<dbReference type="RefSeq" id="WP_101517747.1">
    <property type="nucleotide sequence ID" value="NZ_PKUS01000007.1"/>
</dbReference>
<keyword evidence="3" id="KW-0378">Hydrolase</keyword>
<comment type="similarity">
    <text evidence="1">Belongs to the metallo-beta-lactamase superfamily. Class-B beta-lactamase family.</text>
</comment>
<sequence length="314" mass="34744">MTEGINNLGNGTWAWLAHSNSWGWSNAGLITDGEESLLVDTLYDLQLTDQMLRKMRAAEPLARQIDTLVNTHANGDHCHGNELVRGAEIIASTASAAEMTELPPEAMAAIVASAAEMGPVGQYFLACFGQFKFDGIVHTPPTRTFDGQLDIKVGDKPVQLLEVGPAHTRGDVLVHSPVDRTVFTGDILFIEGTPIMWQGPVANWIKACRLIEEMDVEHIVPGHGPITDKEGVRQVRQYLEYVRDQARQRYDAGLDAFEAARDIELSEYASWSDPERIAVNVDSLYREFSGEQNATDIFELFARMATLAGYELPR</sequence>
<organism evidence="3 4">
    <name type="scientific">Pseudohalioglobus lutimaris</name>
    <dbReference type="NCBI Taxonomy" id="1737061"/>
    <lineage>
        <taxon>Bacteria</taxon>
        <taxon>Pseudomonadati</taxon>
        <taxon>Pseudomonadota</taxon>
        <taxon>Gammaproteobacteria</taxon>
        <taxon>Cellvibrionales</taxon>
        <taxon>Halieaceae</taxon>
        <taxon>Pseudohalioglobus</taxon>
    </lineage>
</organism>
<dbReference type="SUPFAM" id="SSF56281">
    <property type="entry name" value="Metallo-hydrolase/oxidoreductase"/>
    <property type="match status" value="1"/>
</dbReference>
<keyword evidence="4" id="KW-1185">Reference proteome</keyword>
<evidence type="ECO:0000259" key="2">
    <source>
        <dbReference type="SMART" id="SM00849"/>
    </source>
</evidence>
<evidence type="ECO:0000313" key="3">
    <source>
        <dbReference type="EMBL" id="PLW69398.1"/>
    </source>
</evidence>
<protein>
    <submittedName>
        <fullName evidence="3">MBL fold metallo-hydrolase</fullName>
    </submittedName>
</protein>
<evidence type="ECO:0000256" key="1">
    <source>
        <dbReference type="ARBA" id="ARBA00005250"/>
    </source>
</evidence>
<accession>A0A2N5X4H9</accession>
<dbReference type="GO" id="GO:0016787">
    <property type="term" value="F:hydrolase activity"/>
    <property type="evidence" value="ECO:0007669"/>
    <property type="project" value="UniProtKB-KW"/>
</dbReference>